<sequence>MKKIVLAGGCFWGVQAYFDQVKGVKKTIVGYIDGMTKNPTYQDVLNGSGHTEAIYIEYDEAVCSLKLLLDHFFNIIDPTLINRQGNDIGINYRTGIYAYDVNEIKEINQYIDSIRDKYAKPIVTTVKMAEDFSSGEEYHQNYLQKNPGGYCHINLAKISKIQN</sequence>
<dbReference type="InterPro" id="IPR036509">
    <property type="entry name" value="Met_Sox_Rdtase_MsrA_sf"/>
</dbReference>
<comment type="catalytic activity">
    <reaction evidence="3 4">
        <text>[thioredoxin]-disulfide + L-methionine + H2O = L-methionine (S)-S-oxide + [thioredoxin]-dithiol</text>
        <dbReference type="Rhea" id="RHEA:19993"/>
        <dbReference type="Rhea" id="RHEA-COMP:10698"/>
        <dbReference type="Rhea" id="RHEA-COMP:10700"/>
        <dbReference type="ChEBI" id="CHEBI:15377"/>
        <dbReference type="ChEBI" id="CHEBI:29950"/>
        <dbReference type="ChEBI" id="CHEBI:50058"/>
        <dbReference type="ChEBI" id="CHEBI:57844"/>
        <dbReference type="ChEBI" id="CHEBI:58772"/>
        <dbReference type="EC" id="1.8.4.11"/>
    </reaction>
</comment>
<keyword evidence="7" id="KW-1185">Reference proteome</keyword>
<feature type="domain" description="Peptide methionine sulphoxide reductase MsrA" evidence="5">
    <location>
        <begin position="3"/>
        <end position="152"/>
    </location>
</feature>
<comment type="similarity">
    <text evidence="4">Belongs to the MsrA Met sulfoxide reductase family.</text>
</comment>
<evidence type="ECO:0000313" key="7">
    <source>
        <dbReference type="Proteomes" id="UP000512167"/>
    </source>
</evidence>
<feature type="active site" evidence="4">
    <location>
        <position position="10"/>
    </location>
</feature>
<dbReference type="PANTHER" id="PTHR42799">
    <property type="entry name" value="MITOCHONDRIAL PEPTIDE METHIONINE SULFOXIDE REDUCTASE"/>
    <property type="match status" value="1"/>
</dbReference>
<proteinExistence type="inferred from homology"/>
<reference evidence="6 7" key="1">
    <citation type="submission" date="2020-04" db="EMBL/GenBank/DDBJ databases">
        <authorList>
            <person name="Zheng R.K."/>
            <person name="Sun C.M."/>
        </authorList>
    </citation>
    <scope>NUCLEOTIDE SEQUENCE [LARGE SCALE GENOMIC DNA]</scope>
    <source>
        <strain evidence="7">zrk29</strain>
    </source>
</reference>
<protein>
    <recommendedName>
        <fullName evidence="4">Peptide methionine sulfoxide reductase MsrA</fullName>
        <shortName evidence="4">Protein-methionine-S-oxide reductase</shortName>
        <ecNumber evidence="4">1.8.4.11</ecNumber>
    </recommendedName>
    <alternativeName>
        <fullName evidence="4">Peptide-methionine (S)-S-oxide reductase</fullName>
        <shortName evidence="4">Peptide Met(O) reductase</shortName>
    </alternativeName>
</protein>
<evidence type="ECO:0000313" key="6">
    <source>
        <dbReference type="EMBL" id="QLY39594.1"/>
    </source>
</evidence>
<dbReference type="SUPFAM" id="SSF55068">
    <property type="entry name" value="Peptide methionine sulfoxide reductase"/>
    <property type="match status" value="1"/>
</dbReference>
<name>A0A7L6N520_9MOLU</name>
<dbReference type="KEGG" id="tbk:HF295_01440"/>
<dbReference type="EMBL" id="CP051151">
    <property type="protein sequence ID" value="QLY39594.1"/>
    <property type="molecule type" value="Genomic_DNA"/>
</dbReference>
<evidence type="ECO:0000256" key="4">
    <source>
        <dbReference type="HAMAP-Rule" id="MF_01401"/>
    </source>
</evidence>
<dbReference type="NCBIfam" id="TIGR00401">
    <property type="entry name" value="msrA"/>
    <property type="match status" value="1"/>
</dbReference>
<dbReference type="PANTHER" id="PTHR42799:SF2">
    <property type="entry name" value="MITOCHONDRIAL PEPTIDE METHIONINE SULFOXIDE REDUCTASE"/>
    <property type="match status" value="1"/>
</dbReference>
<dbReference type="InterPro" id="IPR050162">
    <property type="entry name" value="MsrA_MetSO_reductase"/>
</dbReference>
<comment type="catalytic activity">
    <reaction evidence="2 4">
        <text>L-methionyl-[protein] + [thioredoxin]-disulfide + H2O = L-methionyl-(S)-S-oxide-[protein] + [thioredoxin]-dithiol</text>
        <dbReference type="Rhea" id="RHEA:14217"/>
        <dbReference type="Rhea" id="RHEA-COMP:10698"/>
        <dbReference type="Rhea" id="RHEA-COMP:10700"/>
        <dbReference type="Rhea" id="RHEA-COMP:12313"/>
        <dbReference type="Rhea" id="RHEA-COMP:12315"/>
        <dbReference type="ChEBI" id="CHEBI:15377"/>
        <dbReference type="ChEBI" id="CHEBI:16044"/>
        <dbReference type="ChEBI" id="CHEBI:29950"/>
        <dbReference type="ChEBI" id="CHEBI:44120"/>
        <dbReference type="ChEBI" id="CHEBI:50058"/>
        <dbReference type="EC" id="1.8.4.11"/>
    </reaction>
</comment>
<dbReference type="AlphaFoldDB" id="A0A7L6N520"/>
<comment type="function">
    <text evidence="4">Has an important function as a repair enzyme for proteins that have been inactivated by oxidation. Catalyzes the reversible oxidation-reduction of methionine sulfoxide in proteins to methionine.</text>
</comment>
<organism evidence="6 7">
    <name type="scientific">Hujiaoplasma nucleasis</name>
    <dbReference type="NCBI Taxonomy" id="2725268"/>
    <lineage>
        <taxon>Bacteria</taxon>
        <taxon>Bacillati</taxon>
        <taxon>Mycoplasmatota</taxon>
        <taxon>Mollicutes</taxon>
        <taxon>Candidatus Izemoplasmatales</taxon>
        <taxon>Hujiaoplasmataceae</taxon>
        <taxon>Hujiaoplasma</taxon>
    </lineage>
</organism>
<evidence type="ECO:0000256" key="3">
    <source>
        <dbReference type="ARBA" id="ARBA00048782"/>
    </source>
</evidence>
<evidence type="ECO:0000259" key="5">
    <source>
        <dbReference type="Pfam" id="PF01625"/>
    </source>
</evidence>
<gene>
    <name evidence="4 6" type="primary">msrA</name>
    <name evidence="6" type="ORF">HF295_01440</name>
</gene>
<dbReference type="Proteomes" id="UP000512167">
    <property type="component" value="Chromosome"/>
</dbReference>
<keyword evidence="1 4" id="KW-0560">Oxidoreductase</keyword>
<evidence type="ECO:0000256" key="2">
    <source>
        <dbReference type="ARBA" id="ARBA00047806"/>
    </source>
</evidence>
<evidence type="ECO:0000256" key="1">
    <source>
        <dbReference type="ARBA" id="ARBA00023002"/>
    </source>
</evidence>
<dbReference type="Gene3D" id="3.30.1060.10">
    <property type="entry name" value="Peptide methionine sulphoxide reductase MsrA"/>
    <property type="match status" value="1"/>
</dbReference>
<dbReference type="HAMAP" id="MF_01401">
    <property type="entry name" value="MsrA"/>
    <property type="match status" value="1"/>
</dbReference>
<dbReference type="GO" id="GO:0005737">
    <property type="term" value="C:cytoplasm"/>
    <property type="evidence" value="ECO:0007669"/>
    <property type="project" value="TreeGrafter"/>
</dbReference>
<dbReference type="GO" id="GO:0034599">
    <property type="term" value="P:cellular response to oxidative stress"/>
    <property type="evidence" value="ECO:0007669"/>
    <property type="project" value="TreeGrafter"/>
</dbReference>
<dbReference type="InterPro" id="IPR002569">
    <property type="entry name" value="Met_Sox_Rdtase_MsrA_dom"/>
</dbReference>
<dbReference type="Pfam" id="PF01625">
    <property type="entry name" value="PMSR"/>
    <property type="match status" value="1"/>
</dbReference>
<accession>A0A7L6N520</accession>
<dbReference type="RefSeq" id="WP_312032070.1">
    <property type="nucleotide sequence ID" value="NZ_CP051151.1"/>
</dbReference>
<dbReference type="EC" id="1.8.4.11" evidence="4"/>
<dbReference type="GO" id="GO:0008113">
    <property type="term" value="F:peptide-methionine (S)-S-oxide reductase activity"/>
    <property type="evidence" value="ECO:0007669"/>
    <property type="project" value="UniProtKB-UniRule"/>
</dbReference>